<gene>
    <name evidence="2" type="ORF">AC477_00075</name>
</gene>
<keyword evidence="1" id="KW-0472">Membrane</keyword>
<feature type="transmembrane region" description="Helical" evidence="1">
    <location>
        <begin position="64"/>
        <end position="83"/>
    </location>
</feature>
<dbReference type="AlphaFoldDB" id="A0A0M0C1H8"/>
<dbReference type="EMBL" id="LFWU01000001">
    <property type="protein sequence ID" value="KON34677.1"/>
    <property type="molecule type" value="Genomic_DNA"/>
</dbReference>
<reference evidence="2 3" key="1">
    <citation type="submission" date="2015-06" db="EMBL/GenBank/DDBJ databases">
        <title>New insights into the roles of widespread benthic archaea in carbon and nitrogen cycling.</title>
        <authorList>
            <person name="Lazar C.S."/>
            <person name="Baker B.J."/>
            <person name="Seitz K.W."/>
            <person name="Hyde A.S."/>
            <person name="Dick G.J."/>
            <person name="Hinrichs K.-U."/>
            <person name="Teske A.P."/>
        </authorList>
    </citation>
    <scope>NUCLEOTIDE SEQUENCE [LARGE SCALE GENOMIC DNA]</scope>
    <source>
        <strain evidence="2">SG8-32-1</strain>
    </source>
</reference>
<sequence length="87" mass="10385">MKRDYTVIVDCPNNLEKSIAPLAKRGWTVHTVIGESGDHEKLILVIMENNFDAHEKLRKWTLRIWGFVLAILLFWLFIEYYGLKYFR</sequence>
<evidence type="ECO:0000313" key="2">
    <source>
        <dbReference type="EMBL" id="KON34677.1"/>
    </source>
</evidence>
<keyword evidence="1" id="KW-0812">Transmembrane</keyword>
<organism evidence="2 3">
    <name type="scientific">miscellaneous Crenarchaeota group-1 archaeon SG8-32-1</name>
    <dbReference type="NCBI Taxonomy" id="1685124"/>
    <lineage>
        <taxon>Archaea</taxon>
        <taxon>Candidatus Bathyarchaeota</taxon>
        <taxon>MCG-1</taxon>
    </lineage>
</organism>
<accession>A0A0M0C1H8</accession>
<dbReference type="Proteomes" id="UP000037237">
    <property type="component" value="Unassembled WGS sequence"/>
</dbReference>
<name>A0A0M0C1H8_9ARCH</name>
<evidence type="ECO:0000256" key="1">
    <source>
        <dbReference type="SAM" id="Phobius"/>
    </source>
</evidence>
<comment type="caution">
    <text evidence="2">The sequence shown here is derived from an EMBL/GenBank/DDBJ whole genome shotgun (WGS) entry which is preliminary data.</text>
</comment>
<proteinExistence type="predicted"/>
<protein>
    <submittedName>
        <fullName evidence="2">Uncharacterized protein</fullName>
    </submittedName>
</protein>
<evidence type="ECO:0000313" key="3">
    <source>
        <dbReference type="Proteomes" id="UP000037237"/>
    </source>
</evidence>
<keyword evidence="1" id="KW-1133">Transmembrane helix</keyword>